<dbReference type="EMBL" id="CP017774">
    <property type="protein sequence ID" value="AOZ98685.1"/>
    <property type="molecule type" value="Genomic_DNA"/>
</dbReference>
<keyword evidence="4" id="KW-0028">Amino-acid biosynthesis</keyword>
<dbReference type="SUPFAM" id="SSF51730">
    <property type="entry name" value="FAD-linked oxidoreductase"/>
    <property type="match status" value="1"/>
</dbReference>
<comment type="cofactor">
    <cofactor evidence="1 12">
        <name>FAD</name>
        <dbReference type="ChEBI" id="CHEBI:57692"/>
    </cofactor>
</comment>
<dbReference type="UniPathway" id="UPA00193"/>
<evidence type="ECO:0000256" key="3">
    <source>
        <dbReference type="ARBA" id="ARBA00006743"/>
    </source>
</evidence>
<dbReference type="CDD" id="cd00537">
    <property type="entry name" value="MTHFR"/>
    <property type="match status" value="1"/>
</dbReference>
<accession>A0A1D9P9A7</accession>
<dbReference type="EC" id="1.5.1.54" evidence="12"/>
<dbReference type="PANTHER" id="PTHR45754:SF3">
    <property type="entry name" value="METHYLENETETRAHYDROFOLATE REDUCTASE (NADPH)"/>
    <property type="match status" value="1"/>
</dbReference>
<dbReference type="GO" id="GO:0005829">
    <property type="term" value="C:cytosol"/>
    <property type="evidence" value="ECO:0007669"/>
    <property type="project" value="InterPro"/>
</dbReference>
<keyword evidence="7 12" id="KW-0560">Oxidoreductase</keyword>
<evidence type="ECO:0000256" key="10">
    <source>
        <dbReference type="ARBA" id="ARBA00034478"/>
    </source>
</evidence>
<dbReference type="STRING" id="1306519.BIW12_04115"/>
<dbReference type="NCBIfam" id="TIGR00676">
    <property type="entry name" value="fadh2"/>
    <property type="match status" value="1"/>
</dbReference>
<dbReference type="KEGG" id="fcm:BIW12_04115"/>
<evidence type="ECO:0000256" key="1">
    <source>
        <dbReference type="ARBA" id="ARBA00001974"/>
    </source>
</evidence>
<keyword evidence="6 12" id="KW-0274">FAD</keyword>
<dbReference type="Gene3D" id="3.20.20.220">
    <property type="match status" value="1"/>
</dbReference>
<reference evidence="13 14" key="1">
    <citation type="submission" date="2016-10" db="EMBL/GenBank/DDBJ databases">
        <title>Complete Genome Sequence of Flavobacterium sp. PK15.</title>
        <authorList>
            <person name="Ekwe A."/>
            <person name="Kim S.B."/>
        </authorList>
    </citation>
    <scope>NUCLEOTIDE SEQUENCE [LARGE SCALE GENOMIC DNA]</scope>
    <source>
        <strain evidence="13 14">PK15</strain>
    </source>
</reference>
<dbReference type="InterPro" id="IPR003171">
    <property type="entry name" value="Mehydrof_redctse-like"/>
</dbReference>
<dbReference type="InterPro" id="IPR029041">
    <property type="entry name" value="FAD-linked_oxidoreductase-like"/>
</dbReference>
<comment type="catalytic activity">
    <reaction evidence="11">
        <text>(6S)-5-methyl-5,6,7,8-tetrahydrofolate + NAD(+) = (6R)-5,10-methylene-5,6,7,8-tetrahydrofolate + NADH + H(+)</text>
        <dbReference type="Rhea" id="RHEA:19821"/>
        <dbReference type="ChEBI" id="CHEBI:15378"/>
        <dbReference type="ChEBI" id="CHEBI:15636"/>
        <dbReference type="ChEBI" id="CHEBI:18608"/>
        <dbReference type="ChEBI" id="CHEBI:57540"/>
        <dbReference type="ChEBI" id="CHEBI:57945"/>
        <dbReference type="EC" id="1.5.1.54"/>
    </reaction>
    <physiologicalReaction direction="right-to-left" evidence="11">
        <dbReference type="Rhea" id="RHEA:19823"/>
    </physiologicalReaction>
</comment>
<dbReference type="Proteomes" id="UP000178198">
    <property type="component" value="Chromosome"/>
</dbReference>
<dbReference type="GO" id="GO:0106312">
    <property type="term" value="F:methylenetetrahydrofolate reductase (NADH) activity"/>
    <property type="evidence" value="ECO:0007669"/>
    <property type="project" value="UniProtKB-EC"/>
</dbReference>
<protein>
    <recommendedName>
        <fullName evidence="12">Methylenetetrahydrofolate reductase</fullName>
        <ecNumber evidence="12">1.5.1.54</ecNumber>
    </recommendedName>
</protein>
<dbReference type="GO" id="GO:0009086">
    <property type="term" value="P:methionine biosynthetic process"/>
    <property type="evidence" value="ECO:0007669"/>
    <property type="project" value="UniProtKB-KW"/>
</dbReference>
<evidence type="ECO:0000256" key="2">
    <source>
        <dbReference type="ARBA" id="ARBA00004777"/>
    </source>
</evidence>
<dbReference type="GO" id="GO:0035999">
    <property type="term" value="P:tetrahydrofolate interconversion"/>
    <property type="evidence" value="ECO:0007669"/>
    <property type="project" value="UniProtKB-UniPathway"/>
</dbReference>
<comment type="pathway">
    <text evidence="2 12">One-carbon metabolism; tetrahydrofolate interconversion.</text>
</comment>
<evidence type="ECO:0000256" key="12">
    <source>
        <dbReference type="RuleBase" id="RU003862"/>
    </source>
</evidence>
<dbReference type="PANTHER" id="PTHR45754">
    <property type="entry name" value="METHYLENETETRAHYDROFOLATE REDUCTASE"/>
    <property type="match status" value="1"/>
</dbReference>
<sequence>MKVTEHLEKAKGKPLFSFEIVPPQKGSNINELYVNIDPLMEFKPPFIDVTTSREEYVYIEKDGLFDRRITRMRPGTVGICASIQHKYGVDAIPHVLCGGFTKEETEYLLVDCQYLGIDNLVALRGDPMKGEKYFEPTIGGNHYAVDLVKQIKAMNAGKFLHGELPIQNAPDFCVGVAGYPEKHIEAPSLEADLKRLKEKVDAGADYIVTQMFFDNQRYFKFVEAARAIGITVPIIPGIKPVAVKRHLQLLPQVFWLDMPESLISAIENAKDNAAVRQIGVEFAVQQSKELIEFGVPCVHYYSMGKSDNIHQIASQLF</sequence>
<keyword evidence="14" id="KW-1185">Reference proteome</keyword>
<dbReference type="OrthoDB" id="9812555at2"/>
<comment type="similarity">
    <text evidence="3 12">Belongs to the methylenetetrahydrofolate reductase family.</text>
</comment>
<evidence type="ECO:0000313" key="14">
    <source>
        <dbReference type="Proteomes" id="UP000178198"/>
    </source>
</evidence>
<evidence type="ECO:0000256" key="7">
    <source>
        <dbReference type="ARBA" id="ARBA00023002"/>
    </source>
</evidence>
<evidence type="ECO:0000313" key="13">
    <source>
        <dbReference type="EMBL" id="AOZ98685.1"/>
    </source>
</evidence>
<organism evidence="13 14">
    <name type="scientific">Flavobacterium commune</name>
    <dbReference type="NCBI Taxonomy" id="1306519"/>
    <lineage>
        <taxon>Bacteria</taxon>
        <taxon>Pseudomonadati</taxon>
        <taxon>Bacteroidota</taxon>
        <taxon>Flavobacteriia</taxon>
        <taxon>Flavobacteriales</taxon>
        <taxon>Flavobacteriaceae</taxon>
        <taxon>Flavobacterium</taxon>
    </lineage>
</organism>
<gene>
    <name evidence="13" type="ORF">BIW12_04115</name>
</gene>
<evidence type="ECO:0000256" key="11">
    <source>
        <dbReference type="ARBA" id="ARBA00048628"/>
    </source>
</evidence>
<proteinExistence type="inferred from homology"/>
<evidence type="ECO:0000256" key="6">
    <source>
        <dbReference type="ARBA" id="ARBA00022827"/>
    </source>
</evidence>
<name>A0A1D9P9A7_9FLAO</name>
<evidence type="ECO:0000256" key="9">
    <source>
        <dbReference type="ARBA" id="ARBA00023167"/>
    </source>
</evidence>
<dbReference type="Pfam" id="PF02219">
    <property type="entry name" value="MTHFR"/>
    <property type="match status" value="1"/>
</dbReference>
<evidence type="ECO:0000256" key="5">
    <source>
        <dbReference type="ARBA" id="ARBA00022630"/>
    </source>
</evidence>
<dbReference type="RefSeq" id="WP_071183934.1">
    <property type="nucleotide sequence ID" value="NZ_CP017774.1"/>
</dbReference>
<dbReference type="GO" id="GO:0071949">
    <property type="term" value="F:FAD binding"/>
    <property type="evidence" value="ECO:0007669"/>
    <property type="project" value="TreeGrafter"/>
</dbReference>
<dbReference type="InterPro" id="IPR004620">
    <property type="entry name" value="MTHF_reductase_bac"/>
</dbReference>
<keyword evidence="8" id="KW-0520">NAD</keyword>
<dbReference type="AlphaFoldDB" id="A0A1D9P9A7"/>
<comment type="pathway">
    <text evidence="10">Amino-acid biosynthesis; L-methionine biosynthesis via de novo pathway.</text>
</comment>
<keyword evidence="5 12" id="KW-0285">Flavoprotein</keyword>
<evidence type="ECO:0000256" key="8">
    <source>
        <dbReference type="ARBA" id="ARBA00023027"/>
    </source>
</evidence>
<evidence type="ECO:0000256" key="4">
    <source>
        <dbReference type="ARBA" id="ARBA00022605"/>
    </source>
</evidence>
<keyword evidence="9" id="KW-0486">Methionine biosynthesis</keyword>